<dbReference type="EMBL" id="JAKZEL010000001">
    <property type="protein sequence ID" value="KAI4548125.1"/>
    <property type="molecule type" value="Genomic_DNA"/>
</dbReference>
<dbReference type="Proteomes" id="UP001214576">
    <property type="component" value="Unassembled WGS sequence"/>
</dbReference>
<reference evidence="1" key="1">
    <citation type="submission" date="2022-03" db="EMBL/GenBank/DDBJ databases">
        <title>Genomic analyses of argali, domestic sheep and their hybrids provide insights into chromosomal evolution, heterosis and genetic basis of agronomic traits.</title>
        <authorList>
            <person name="Li M."/>
        </authorList>
    </citation>
    <scope>NUCLEOTIDE SEQUENCE</scope>
    <source>
        <strain evidence="1">CAU-MHL-2022a</strain>
        <tissue evidence="1">Skin</tissue>
    </source>
</reference>
<evidence type="ECO:0000313" key="2">
    <source>
        <dbReference type="Proteomes" id="UP001214576"/>
    </source>
</evidence>
<gene>
    <name evidence="1" type="ORF">MG293_000455</name>
</gene>
<proteinExistence type="predicted"/>
<name>A0AAD4YEK8_OVIAM</name>
<keyword evidence="2" id="KW-1185">Reference proteome</keyword>
<dbReference type="AlphaFoldDB" id="A0AAD4YEK8"/>
<organism evidence="1 2">
    <name type="scientific">Ovis ammon polii</name>
    <dbReference type="NCBI Taxonomy" id="230172"/>
    <lineage>
        <taxon>Eukaryota</taxon>
        <taxon>Metazoa</taxon>
        <taxon>Chordata</taxon>
        <taxon>Craniata</taxon>
        <taxon>Vertebrata</taxon>
        <taxon>Euteleostomi</taxon>
        <taxon>Mammalia</taxon>
        <taxon>Eutheria</taxon>
        <taxon>Laurasiatheria</taxon>
        <taxon>Artiodactyla</taxon>
        <taxon>Ruminantia</taxon>
        <taxon>Pecora</taxon>
        <taxon>Bovidae</taxon>
        <taxon>Caprinae</taxon>
        <taxon>Ovis</taxon>
    </lineage>
</organism>
<accession>A0AAD4YEK8</accession>
<protein>
    <submittedName>
        <fullName evidence="1">Uncharacterized protein</fullName>
    </submittedName>
</protein>
<evidence type="ECO:0000313" key="1">
    <source>
        <dbReference type="EMBL" id="KAI4548125.1"/>
    </source>
</evidence>
<sequence>MLTLKLKPEAEVQMLSLNFHTSFQRIHLLPSYSFPDGCTYSTIIQMVKNLPAMQQTRVDPWVGKISWRREWYPTPAFLPGEFYGQSSLVGYSPRNHKESATTERLTSYCLPHSRAYTQMLSVGV</sequence>
<comment type="caution">
    <text evidence="1">The sequence shown here is derived from an EMBL/GenBank/DDBJ whole genome shotgun (WGS) entry which is preliminary data.</text>
</comment>